<dbReference type="GO" id="GO:1904491">
    <property type="term" value="P:protein localization to ciliary transition zone"/>
    <property type="evidence" value="ECO:0007669"/>
    <property type="project" value="TreeGrafter"/>
</dbReference>
<dbReference type="PANTHER" id="PTHR20837">
    <property type="entry name" value="CENTROSOMAL PROTEIN-RELATED"/>
    <property type="match status" value="1"/>
</dbReference>
<dbReference type="InterPro" id="IPR056288">
    <property type="entry name" value="CEP76_C"/>
</dbReference>
<protein>
    <submittedName>
        <fullName evidence="4">Uncharacterized protein</fullName>
    </submittedName>
</protein>
<dbReference type="Gene3D" id="2.60.40.150">
    <property type="entry name" value="C2 domain"/>
    <property type="match status" value="1"/>
</dbReference>
<proteinExistence type="predicted"/>
<name>E4X9L3_OIKDI</name>
<reference evidence="4" key="1">
    <citation type="journal article" date="2010" name="Science">
        <title>Plasticity of animal genome architecture unmasked by rapid evolution of a pelagic tunicate.</title>
        <authorList>
            <person name="Denoeud F."/>
            <person name="Henriet S."/>
            <person name="Mungpakdee S."/>
            <person name="Aury J.M."/>
            <person name="Da Silva C."/>
            <person name="Brinkmann H."/>
            <person name="Mikhaleva J."/>
            <person name="Olsen L.C."/>
            <person name="Jubin C."/>
            <person name="Canestro C."/>
            <person name="Bouquet J.M."/>
            <person name="Danks G."/>
            <person name="Poulain J."/>
            <person name="Campsteijn C."/>
            <person name="Adamski M."/>
            <person name="Cross I."/>
            <person name="Yadetie F."/>
            <person name="Muffato M."/>
            <person name="Louis A."/>
            <person name="Butcher S."/>
            <person name="Tsagkogeorga G."/>
            <person name="Konrad A."/>
            <person name="Singh S."/>
            <person name="Jensen M.F."/>
            <person name="Cong E.H."/>
            <person name="Eikeseth-Otteraa H."/>
            <person name="Noel B."/>
            <person name="Anthouard V."/>
            <person name="Porcel B.M."/>
            <person name="Kachouri-Lafond R."/>
            <person name="Nishino A."/>
            <person name="Ugolini M."/>
            <person name="Chourrout P."/>
            <person name="Nishida H."/>
            <person name="Aasland R."/>
            <person name="Huzurbazar S."/>
            <person name="Westhof E."/>
            <person name="Delsuc F."/>
            <person name="Lehrach H."/>
            <person name="Reinhardt R."/>
            <person name="Weissenbach J."/>
            <person name="Roy S.W."/>
            <person name="Artiguenave F."/>
            <person name="Postlethwait J.H."/>
            <person name="Manak J.R."/>
            <person name="Thompson E.M."/>
            <person name="Jaillon O."/>
            <person name="Du Pasquier L."/>
            <person name="Boudinot P."/>
            <person name="Liberles D.A."/>
            <person name="Volff J.N."/>
            <person name="Philippe H."/>
            <person name="Lenhard B."/>
            <person name="Roest Crollius H."/>
            <person name="Wincker P."/>
            <person name="Chourrout D."/>
        </authorList>
    </citation>
    <scope>NUCLEOTIDE SEQUENCE [LARGE SCALE GENOMIC DNA]</scope>
</reference>
<evidence type="ECO:0000259" key="1">
    <source>
        <dbReference type="Pfam" id="PF00168"/>
    </source>
</evidence>
<dbReference type="Pfam" id="PF00168">
    <property type="entry name" value="C2"/>
    <property type="match status" value="1"/>
</dbReference>
<dbReference type="InterPro" id="IPR052434">
    <property type="entry name" value="Tectonic-like_complex_comp"/>
</dbReference>
<dbReference type="InterPro" id="IPR000008">
    <property type="entry name" value="C2_dom"/>
</dbReference>
<dbReference type="Pfam" id="PF24656">
    <property type="entry name" value="CEPT76_peptidase"/>
    <property type="match status" value="1"/>
</dbReference>
<dbReference type="GO" id="GO:1905515">
    <property type="term" value="P:non-motile cilium assembly"/>
    <property type="evidence" value="ECO:0007669"/>
    <property type="project" value="TreeGrafter"/>
</dbReference>
<feature type="domain" description="Centrosomal protein of 76 kDa C-terminal" evidence="2">
    <location>
        <begin position="456"/>
        <end position="577"/>
    </location>
</feature>
<dbReference type="InParanoid" id="E4X9L3"/>
<evidence type="ECO:0000313" key="4">
    <source>
        <dbReference type="EMBL" id="CBY19142.1"/>
    </source>
</evidence>
<dbReference type="Proteomes" id="UP000001307">
    <property type="component" value="Unassembled WGS sequence"/>
</dbReference>
<dbReference type="InterPro" id="IPR056290">
    <property type="entry name" value="CEPT76/DRC7_peptidase-like_dom"/>
</dbReference>
<dbReference type="PANTHER" id="PTHR20837:SF0">
    <property type="entry name" value="COILED-COIL AND C2 DOMAIN-CONTAINING PROTEIN 2A"/>
    <property type="match status" value="1"/>
</dbReference>
<evidence type="ECO:0000313" key="5">
    <source>
        <dbReference type="Proteomes" id="UP000001307"/>
    </source>
</evidence>
<dbReference type="InterPro" id="IPR035892">
    <property type="entry name" value="C2_domain_sf"/>
</dbReference>
<keyword evidence="5" id="KW-1185">Reference proteome</keyword>
<gene>
    <name evidence="4" type="ORF">GSOID_T00004565001</name>
</gene>
<accession>E4X9L3</accession>
<dbReference type="AlphaFoldDB" id="E4X9L3"/>
<sequence length="582" mass="66734">MPYNSMQCNQDFFPQASAGHQYPFYDSLLSYNSYNPMQQPGGSFNRLSYDQPFNPMQAYQPFQVPHSGLLQQDLKPFVSISFGNHTERTSVAFGGNPSWNEQIELDWEAGKNRLQSGFIGMDKEEYLFINIFDENFKVEETDNPDERRTSTSKHWVGGSVIPLSSLLIAKQIEGQIHLKVPPLLMGYKSTQDSNPATLELYIQIDAIYSKPEKGKQQLMCHEDTQEVTACESLLADISKFRPGRNFPALVSDFKGETYFLCRFISPLPLPHGMHSEQLSLEQMMRRMARYVSMIPYQSDKISFAGMYDLWSNNAEFLSCLIGDDEEHALLLIAYFLQLNVPIVRLVFGESMESGEAVWVLSKSDESSVGTLWNPVNGRFFRITDPTVPLTSITCMADKSNIYYNTQTETHPNRVDWSINNWRKLWSGTKGDLPTIQPLEIQYTPPDNSLASREARKIEADIKLKIREWRPGYLTKYRTDVAAKMRDILEKIEHEEMCGNRITQEYAGRLLEPIRRKFPRHEIVGFPLHLPMTPIQNILDAVQSVELHKTINHRAEFAVAVSVRPYPAAVHSLWVYLAQFTPK</sequence>
<feature type="domain" description="CEP76/DRC7 peptidase-like" evidence="3">
    <location>
        <begin position="308"/>
        <end position="421"/>
    </location>
</feature>
<evidence type="ECO:0000259" key="3">
    <source>
        <dbReference type="Pfam" id="PF24656"/>
    </source>
</evidence>
<dbReference type="Gene3D" id="3.10.620.30">
    <property type="match status" value="1"/>
</dbReference>
<dbReference type="GO" id="GO:0035869">
    <property type="term" value="C:ciliary transition zone"/>
    <property type="evidence" value="ECO:0007669"/>
    <property type="project" value="TreeGrafter"/>
</dbReference>
<feature type="domain" description="C2" evidence="1">
    <location>
        <begin position="72"/>
        <end position="136"/>
    </location>
</feature>
<dbReference type="Pfam" id="PF24652">
    <property type="entry name" value="CEP76_C"/>
    <property type="match status" value="1"/>
</dbReference>
<dbReference type="OrthoDB" id="2162143at2759"/>
<evidence type="ECO:0000259" key="2">
    <source>
        <dbReference type="Pfam" id="PF24652"/>
    </source>
</evidence>
<dbReference type="SUPFAM" id="SSF49562">
    <property type="entry name" value="C2 domain (Calcium/lipid-binding domain, CaLB)"/>
    <property type="match status" value="1"/>
</dbReference>
<organism evidence="4">
    <name type="scientific">Oikopleura dioica</name>
    <name type="common">Tunicate</name>
    <dbReference type="NCBI Taxonomy" id="34765"/>
    <lineage>
        <taxon>Eukaryota</taxon>
        <taxon>Metazoa</taxon>
        <taxon>Chordata</taxon>
        <taxon>Tunicata</taxon>
        <taxon>Appendicularia</taxon>
        <taxon>Copelata</taxon>
        <taxon>Oikopleuridae</taxon>
        <taxon>Oikopleura</taxon>
    </lineage>
</organism>
<dbReference type="EMBL" id="FN653030">
    <property type="protein sequence ID" value="CBY19142.1"/>
    <property type="molecule type" value="Genomic_DNA"/>
</dbReference>